<feature type="compositionally biased region" description="Basic and acidic residues" evidence="1">
    <location>
        <begin position="26"/>
        <end position="40"/>
    </location>
</feature>
<feature type="compositionally biased region" description="Basic and acidic residues" evidence="1">
    <location>
        <begin position="1"/>
        <end position="16"/>
    </location>
</feature>
<dbReference type="Proteomes" id="UP001295684">
    <property type="component" value="Unassembled WGS sequence"/>
</dbReference>
<evidence type="ECO:0000313" key="2">
    <source>
        <dbReference type="EMBL" id="CAI2377049.1"/>
    </source>
</evidence>
<proteinExistence type="predicted"/>
<keyword evidence="3" id="KW-1185">Reference proteome</keyword>
<gene>
    <name evidence="2" type="ORF">ECRASSUSDP1_LOCUS18430</name>
</gene>
<protein>
    <submittedName>
        <fullName evidence="2">Uncharacterized protein</fullName>
    </submittedName>
</protein>
<name>A0AAD1XQQ3_EUPCR</name>
<comment type="caution">
    <text evidence="2">The sequence shown here is derived from an EMBL/GenBank/DDBJ whole genome shotgun (WGS) entry which is preliminary data.</text>
</comment>
<feature type="region of interest" description="Disordered" evidence="1">
    <location>
        <begin position="1"/>
        <end position="40"/>
    </location>
</feature>
<evidence type="ECO:0000256" key="1">
    <source>
        <dbReference type="SAM" id="MobiDB-lite"/>
    </source>
</evidence>
<organism evidence="2 3">
    <name type="scientific">Euplotes crassus</name>
    <dbReference type="NCBI Taxonomy" id="5936"/>
    <lineage>
        <taxon>Eukaryota</taxon>
        <taxon>Sar</taxon>
        <taxon>Alveolata</taxon>
        <taxon>Ciliophora</taxon>
        <taxon>Intramacronucleata</taxon>
        <taxon>Spirotrichea</taxon>
        <taxon>Hypotrichia</taxon>
        <taxon>Euplotida</taxon>
        <taxon>Euplotidae</taxon>
        <taxon>Moneuplotes</taxon>
    </lineage>
</organism>
<evidence type="ECO:0000313" key="3">
    <source>
        <dbReference type="Proteomes" id="UP001295684"/>
    </source>
</evidence>
<dbReference type="AlphaFoldDB" id="A0AAD1XQQ3"/>
<dbReference type="EMBL" id="CAMPGE010018650">
    <property type="protein sequence ID" value="CAI2377049.1"/>
    <property type="molecule type" value="Genomic_DNA"/>
</dbReference>
<accession>A0AAD1XQQ3</accession>
<reference evidence="2" key="1">
    <citation type="submission" date="2023-07" db="EMBL/GenBank/DDBJ databases">
        <authorList>
            <consortium name="AG Swart"/>
            <person name="Singh M."/>
            <person name="Singh A."/>
            <person name="Seah K."/>
            <person name="Emmerich C."/>
        </authorList>
    </citation>
    <scope>NUCLEOTIDE SEQUENCE</scope>
    <source>
        <strain evidence="2">DP1</strain>
    </source>
</reference>
<sequence>MESKGLHYQETKKLQNKENTVVGDEEEKKQRTDRRGGDNSKRIYSNFMMESLRKNEICLDNYLREMGKYLKNSAFERIHNIPNFSEDSIEIALLGGDKYNLNLMQNINKLKIPNLANYHILKITYDKSWIKKITKNEFTSKIGNAFLSNRGVNPIRLFEIPKEIDQIFQRVLNSVAIDRFQISHRNLVRVFSLCRDKSELRFFDCIIYLKTVPDLAKALPTCNIQELEFDNCGGPLFGNWAQDPQQLDNLINGLAQCECLIQSLTKLIIRKSFLDKQVVVKAVKKYGLKDVELFV</sequence>